<dbReference type="EMBL" id="LR796774">
    <property type="protein sequence ID" value="CAB4165135.1"/>
    <property type="molecule type" value="Genomic_DNA"/>
</dbReference>
<feature type="compositionally biased region" description="Low complexity" evidence="2">
    <location>
        <begin position="436"/>
        <end position="452"/>
    </location>
</feature>
<dbReference type="PANTHER" id="PTHR45766:SF6">
    <property type="entry name" value="SWI_SNF-RELATED MATRIX-ASSOCIATED ACTIN-DEPENDENT REGULATOR OF CHROMATIN SUBFAMILY A-LIKE PROTEIN 1"/>
    <property type="match status" value="1"/>
</dbReference>
<feature type="domain" description="Helicase ATP-binding" evidence="3">
    <location>
        <begin position="36"/>
        <end position="179"/>
    </location>
</feature>
<keyword evidence="1" id="KW-0378">Hydrolase</keyword>
<accession>A0A6J5P7W6</accession>
<dbReference type="SUPFAM" id="SSF52540">
    <property type="entry name" value="P-loop containing nucleoside triphosphate hydrolases"/>
    <property type="match status" value="2"/>
</dbReference>
<evidence type="ECO:0000313" key="4">
    <source>
        <dbReference type="EMBL" id="CAB4165135.1"/>
    </source>
</evidence>
<protein>
    <submittedName>
        <fullName evidence="4">DEXDc domain containing protein</fullName>
    </submittedName>
</protein>
<proteinExistence type="predicted"/>
<dbReference type="SMART" id="SM00487">
    <property type="entry name" value="DEXDc"/>
    <property type="match status" value="1"/>
</dbReference>
<evidence type="ECO:0000256" key="1">
    <source>
        <dbReference type="ARBA" id="ARBA00022801"/>
    </source>
</evidence>
<dbReference type="InterPro" id="IPR027417">
    <property type="entry name" value="P-loop_NTPase"/>
</dbReference>
<evidence type="ECO:0000256" key="2">
    <source>
        <dbReference type="SAM" id="MobiDB-lite"/>
    </source>
</evidence>
<evidence type="ECO:0000259" key="3">
    <source>
        <dbReference type="PROSITE" id="PS51192"/>
    </source>
</evidence>
<sequence length="643" mass="71437">MKYADFLASKKLLPASHPIPHDGIHTNLFQFQKQVAEFALNKGRAALFLDTGLGKTITQCEWARHVPGEVLIVAPLAVASQTVREARERLGMEVVYSKDGTVSSRVTITNYERLEKFDCARFKGVVLDESSILKGFMGKTKQLLCDSFSQTPYRLACTATPAPNDHMELGNHSQFLGVMPSTEMLARWFINDPSKVGAYRVKGHAESDFWQWVGSWAACISKPSDLGFDDGAYNLPPLKMHTHTVNTPLQAGEADELFAMPTSSATDLHRTKRLTIKERCELTAELVDGMDGDVIVWCESNDESSMLARLIPGSVEVQGSDSIEKKEAAANWFCGYELANDDLRLIGKHDIVFTCGNPNTPPQEKPNINPTKQSEKGENCKLEHPQKMRTTCENTTPLTNPDTKGLQSSGRELMTQGEQSIKQIPTSETKQKSKSKTGSQKTQKNENLSGSESLELLLLNTTQCSNPKAEDAPSVDMTICQTQENSPLLITATQQDELGGYCVTNATLQSVSLTTLQSVYAKLSNTSSRRVLISKPSIFGFGLNFQHASHMVFASISYSYESFYQAIRREWRFGQKKPVNVHVVISDAELPVWRTIERKAEQHDEMKRQMVKAIMGGQETSIKNAYVPRATAQLPAWLERKSA</sequence>
<gene>
    <name evidence="4" type="ORF">UFOVP817_37</name>
</gene>
<dbReference type="PROSITE" id="PS51192">
    <property type="entry name" value="HELICASE_ATP_BIND_1"/>
    <property type="match status" value="1"/>
</dbReference>
<dbReference type="Gene3D" id="3.40.50.300">
    <property type="entry name" value="P-loop containing nucleotide triphosphate hydrolases"/>
    <property type="match status" value="2"/>
</dbReference>
<feature type="compositionally biased region" description="Basic and acidic residues" evidence="2">
    <location>
        <begin position="373"/>
        <end position="386"/>
    </location>
</feature>
<feature type="compositionally biased region" description="Polar residues" evidence="2">
    <location>
        <begin position="388"/>
        <end position="428"/>
    </location>
</feature>
<reference evidence="4" key="1">
    <citation type="submission" date="2020-04" db="EMBL/GenBank/DDBJ databases">
        <authorList>
            <person name="Chiriac C."/>
            <person name="Salcher M."/>
            <person name="Ghai R."/>
            <person name="Kavagutti S V."/>
        </authorList>
    </citation>
    <scope>NUCLEOTIDE SEQUENCE</scope>
</reference>
<dbReference type="PANTHER" id="PTHR45766">
    <property type="entry name" value="DNA ANNEALING HELICASE AND ENDONUCLEASE ZRANB3 FAMILY MEMBER"/>
    <property type="match status" value="1"/>
</dbReference>
<dbReference type="GO" id="GO:0031297">
    <property type="term" value="P:replication fork processing"/>
    <property type="evidence" value="ECO:0007669"/>
    <property type="project" value="TreeGrafter"/>
</dbReference>
<dbReference type="GO" id="GO:0006281">
    <property type="term" value="P:DNA repair"/>
    <property type="evidence" value="ECO:0007669"/>
    <property type="project" value="TreeGrafter"/>
</dbReference>
<name>A0A6J5P7W6_9CAUD</name>
<dbReference type="GO" id="GO:0016787">
    <property type="term" value="F:hydrolase activity"/>
    <property type="evidence" value="ECO:0007669"/>
    <property type="project" value="UniProtKB-KW"/>
</dbReference>
<organism evidence="4">
    <name type="scientific">uncultured Caudovirales phage</name>
    <dbReference type="NCBI Taxonomy" id="2100421"/>
    <lineage>
        <taxon>Viruses</taxon>
        <taxon>Duplodnaviria</taxon>
        <taxon>Heunggongvirae</taxon>
        <taxon>Uroviricota</taxon>
        <taxon>Caudoviricetes</taxon>
        <taxon>Peduoviridae</taxon>
        <taxon>Maltschvirus</taxon>
        <taxon>Maltschvirus maltsch</taxon>
    </lineage>
</organism>
<dbReference type="InterPro" id="IPR014001">
    <property type="entry name" value="Helicase_ATP-bd"/>
</dbReference>
<feature type="region of interest" description="Disordered" evidence="2">
    <location>
        <begin position="357"/>
        <end position="452"/>
    </location>
</feature>